<dbReference type="Proteomes" id="UP001589795">
    <property type="component" value="Unassembled WGS sequence"/>
</dbReference>
<organism evidence="5 6">
    <name type="scientific">Paracoccus rhizosphaerae</name>
    <dbReference type="NCBI Taxonomy" id="1133347"/>
    <lineage>
        <taxon>Bacteria</taxon>
        <taxon>Pseudomonadati</taxon>
        <taxon>Pseudomonadota</taxon>
        <taxon>Alphaproteobacteria</taxon>
        <taxon>Rhodobacterales</taxon>
        <taxon>Paracoccaceae</taxon>
        <taxon>Paracoccus</taxon>
    </lineage>
</organism>
<protein>
    <submittedName>
        <fullName evidence="5">PAS domain-containing protein</fullName>
    </submittedName>
</protein>
<dbReference type="Pfam" id="PF13426">
    <property type="entry name" value="PAS_9"/>
    <property type="match status" value="1"/>
</dbReference>
<name>A0ABV6CNI7_9RHOB</name>
<sequence length="180" mass="19830">MPQVELPEALRDQIGRSTIALSLATAEDADMPLCLANSAFCSLTGYDAKEVRGRNCRFLQTPDTPPEQVRAMSQFLHSDDQDDGRFPVLNRTRQGRMFTNLVFMSKLRGLDGRVRFIIASQFDISAADRAATQPAHSGRLARNVSDLRVAAAQFGLIMTDSSALLARSISTLARITVRDE</sequence>
<dbReference type="InterPro" id="IPR000014">
    <property type="entry name" value="PAS"/>
</dbReference>
<dbReference type="SUPFAM" id="SSF55785">
    <property type="entry name" value="PYP-like sensor domain (PAS domain)"/>
    <property type="match status" value="1"/>
</dbReference>
<keyword evidence="6" id="KW-1185">Reference proteome</keyword>
<feature type="domain" description="PAS" evidence="4">
    <location>
        <begin position="28"/>
        <end position="82"/>
    </location>
</feature>
<gene>
    <name evidence="5" type="ORF">ACFFIZ_10870</name>
</gene>
<dbReference type="Gene3D" id="3.30.450.20">
    <property type="entry name" value="PAS domain"/>
    <property type="match status" value="1"/>
</dbReference>
<evidence type="ECO:0000313" key="6">
    <source>
        <dbReference type="Proteomes" id="UP001589795"/>
    </source>
</evidence>
<keyword evidence="1" id="KW-0285">Flavoprotein</keyword>
<dbReference type="EMBL" id="JBHLWQ010000102">
    <property type="protein sequence ID" value="MFC0200796.1"/>
    <property type="molecule type" value="Genomic_DNA"/>
</dbReference>
<evidence type="ECO:0000256" key="3">
    <source>
        <dbReference type="ARBA" id="ARBA00022991"/>
    </source>
</evidence>
<dbReference type="PANTHER" id="PTHR47429:SF2">
    <property type="entry name" value="PROTEIN TWIN LOV 1"/>
    <property type="match status" value="1"/>
</dbReference>
<evidence type="ECO:0000256" key="1">
    <source>
        <dbReference type="ARBA" id="ARBA00022630"/>
    </source>
</evidence>
<evidence type="ECO:0000313" key="5">
    <source>
        <dbReference type="EMBL" id="MFC0200796.1"/>
    </source>
</evidence>
<dbReference type="RefSeq" id="WP_265505883.1">
    <property type="nucleotide sequence ID" value="NZ_JAOTBE010000005.1"/>
</dbReference>
<dbReference type="PROSITE" id="PS50112">
    <property type="entry name" value="PAS"/>
    <property type="match status" value="1"/>
</dbReference>
<dbReference type="CDD" id="cd00130">
    <property type="entry name" value="PAS"/>
    <property type="match status" value="1"/>
</dbReference>
<accession>A0ABV6CNI7</accession>
<reference evidence="5 6" key="1">
    <citation type="submission" date="2024-09" db="EMBL/GenBank/DDBJ databases">
        <authorList>
            <person name="Sun Q."/>
            <person name="Mori K."/>
        </authorList>
    </citation>
    <scope>NUCLEOTIDE SEQUENCE [LARGE SCALE GENOMIC DNA]</scope>
    <source>
        <strain evidence="5 6">CCM 7904</strain>
    </source>
</reference>
<keyword evidence="2" id="KW-0288">FMN</keyword>
<keyword evidence="3" id="KW-0157">Chromophore</keyword>
<comment type="caution">
    <text evidence="5">The sequence shown here is derived from an EMBL/GenBank/DDBJ whole genome shotgun (WGS) entry which is preliminary data.</text>
</comment>
<dbReference type="PANTHER" id="PTHR47429">
    <property type="entry name" value="PROTEIN TWIN LOV 1"/>
    <property type="match status" value="1"/>
</dbReference>
<dbReference type="InterPro" id="IPR035965">
    <property type="entry name" value="PAS-like_dom_sf"/>
</dbReference>
<evidence type="ECO:0000259" key="4">
    <source>
        <dbReference type="PROSITE" id="PS50112"/>
    </source>
</evidence>
<evidence type="ECO:0000256" key="2">
    <source>
        <dbReference type="ARBA" id="ARBA00022643"/>
    </source>
</evidence>
<dbReference type="NCBIfam" id="TIGR00229">
    <property type="entry name" value="sensory_box"/>
    <property type="match status" value="1"/>
</dbReference>
<proteinExistence type="predicted"/>